<comment type="caution">
    <text evidence="6">The sequence shown here is derived from an EMBL/GenBank/DDBJ whole genome shotgun (WGS) entry which is preliminary data.</text>
</comment>
<dbReference type="Proteomes" id="UP001642540">
    <property type="component" value="Unassembled WGS sequence"/>
</dbReference>
<protein>
    <recommendedName>
        <fullName evidence="5">Glucose-methanol-choline oxidoreductase N-terminal domain-containing protein</fullName>
    </recommendedName>
</protein>
<dbReference type="PANTHER" id="PTHR11552:SF147">
    <property type="entry name" value="CHOLINE DEHYDROGENASE, MITOCHONDRIAL"/>
    <property type="match status" value="1"/>
</dbReference>
<dbReference type="Pfam" id="PF00732">
    <property type="entry name" value="GMC_oxred_N"/>
    <property type="match status" value="1"/>
</dbReference>
<evidence type="ECO:0000256" key="3">
    <source>
        <dbReference type="ARBA" id="ARBA00022630"/>
    </source>
</evidence>
<dbReference type="InterPro" id="IPR000172">
    <property type="entry name" value="GMC_OxRdtase_N"/>
</dbReference>
<organism evidence="6 7">
    <name type="scientific">Orchesella dallaii</name>
    <dbReference type="NCBI Taxonomy" id="48710"/>
    <lineage>
        <taxon>Eukaryota</taxon>
        <taxon>Metazoa</taxon>
        <taxon>Ecdysozoa</taxon>
        <taxon>Arthropoda</taxon>
        <taxon>Hexapoda</taxon>
        <taxon>Collembola</taxon>
        <taxon>Entomobryomorpha</taxon>
        <taxon>Entomobryoidea</taxon>
        <taxon>Orchesellidae</taxon>
        <taxon>Orchesellinae</taxon>
        <taxon>Orchesella</taxon>
    </lineage>
</organism>
<dbReference type="SUPFAM" id="SSF51905">
    <property type="entry name" value="FAD/NAD(P)-binding domain"/>
    <property type="match status" value="1"/>
</dbReference>
<keyword evidence="3" id="KW-0285">Flavoprotein</keyword>
<dbReference type="PANTHER" id="PTHR11552">
    <property type="entry name" value="GLUCOSE-METHANOL-CHOLINE GMC OXIDOREDUCTASE"/>
    <property type="match status" value="1"/>
</dbReference>
<evidence type="ECO:0000256" key="2">
    <source>
        <dbReference type="ARBA" id="ARBA00010790"/>
    </source>
</evidence>
<keyword evidence="4" id="KW-0274">FAD</keyword>
<dbReference type="EMBL" id="CAXLJM020000005">
    <property type="protein sequence ID" value="CAL8071327.1"/>
    <property type="molecule type" value="Genomic_DNA"/>
</dbReference>
<evidence type="ECO:0000256" key="1">
    <source>
        <dbReference type="ARBA" id="ARBA00001974"/>
    </source>
</evidence>
<evidence type="ECO:0000256" key="4">
    <source>
        <dbReference type="ARBA" id="ARBA00022827"/>
    </source>
</evidence>
<name>A0ABP1PPE7_9HEXA</name>
<dbReference type="PROSITE" id="PS00624">
    <property type="entry name" value="GMC_OXRED_2"/>
    <property type="match status" value="1"/>
</dbReference>
<dbReference type="InterPro" id="IPR012132">
    <property type="entry name" value="GMC_OxRdtase"/>
</dbReference>
<accession>A0ABP1PPE7</accession>
<keyword evidence="7" id="KW-1185">Reference proteome</keyword>
<dbReference type="Gene3D" id="3.30.560.10">
    <property type="entry name" value="Glucose Oxidase, domain 3"/>
    <property type="match status" value="1"/>
</dbReference>
<gene>
    <name evidence="6" type="ORF">ODALV1_LOCUS1669</name>
</gene>
<dbReference type="Pfam" id="PF05199">
    <property type="entry name" value="GMC_oxred_C"/>
    <property type="match status" value="1"/>
</dbReference>
<comment type="similarity">
    <text evidence="2">Belongs to the GMC oxidoreductase family.</text>
</comment>
<evidence type="ECO:0000313" key="7">
    <source>
        <dbReference type="Proteomes" id="UP001642540"/>
    </source>
</evidence>
<comment type="cofactor">
    <cofactor evidence="1">
        <name>FAD</name>
        <dbReference type="ChEBI" id="CHEBI:57692"/>
    </cofactor>
</comment>
<dbReference type="Gene3D" id="3.50.50.60">
    <property type="entry name" value="FAD/NAD(P)-binding domain"/>
    <property type="match status" value="1"/>
</dbReference>
<dbReference type="PIRSF" id="PIRSF000137">
    <property type="entry name" value="Alcohol_oxidase"/>
    <property type="match status" value="1"/>
</dbReference>
<evidence type="ECO:0000313" key="6">
    <source>
        <dbReference type="EMBL" id="CAL8071327.1"/>
    </source>
</evidence>
<proteinExistence type="inferred from homology"/>
<evidence type="ECO:0000259" key="5">
    <source>
        <dbReference type="PROSITE" id="PS00624"/>
    </source>
</evidence>
<dbReference type="InterPro" id="IPR036188">
    <property type="entry name" value="FAD/NAD-bd_sf"/>
</dbReference>
<reference evidence="6 7" key="1">
    <citation type="submission" date="2024-08" db="EMBL/GenBank/DDBJ databases">
        <authorList>
            <person name="Cucini C."/>
            <person name="Frati F."/>
        </authorList>
    </citation>
    <scope>NUCLEOTIDE SEQUENCE [LARGE SCALE GENOMIC DNA]</scope>
</reference>
<dbReference type="InterPro" id="IPR007867">
    <property type="entry name" value="GMC_OxRtase_C"/>
</dbReference>
<feature type="domain" description="Glucose-methanol-choline oxidoreductase N-terminal" evidence="5">
    <location>
        <begin position="166"/>
        <end position="180"/>
    </location>
</feature>
<sequence>MMFNRGHPNDFNTWAEITGDRSWRYENLMKYFKRTENYEGIYPSNQHGRGGPITVSLPKYVPLLNEWLGAGQFLGYPVADPNGPQGISFCPFEYSKRLGRRVSSYTGYLKPIFGSRLNLKVVLEAEARKIIFRGNQAVGVQFRSNTDGIPSDNVVFARKEVILSAGAIETPALLMKSGIGPKHVLEAARIRPVKHLNVGQNLQDHVAIQLDIVINNRSLAFLGERDWNPQTWKSYNEVGDGPYASYSGFGGQAFISTTGQGNQTNIPNIHLYHLGSPKISGLIEEMTHIQKAEWEVETPVFVELTNPSSRGSVTLNVTHINSSPLIDFKYFTNPADLDIMIDGMKMALNVFENTPQFKRLGARFPPNQYSACGRLKFRSGSYWKCHAKESAASFLHASGTCAMGSGEDDSLAVVDNKLRVIGVRGLRVVDASIMPTITNANIEAAVYVIAEKASDMILRQWRNARPNSWL</sequence>
<dbReference type="SUPFAM" id="SSF54373">
    <property type="entry name" value="FAD-linked reductases, C-terminal domain"/>
    <property type="match status" value="1"/>
</dbReference>